<dbReference type="STRING" id="1798468.A2110_00795"/>
<evidence type="ECO:0000313" key="7">
    <source>
        <dbReference type="Proteomes" id="UP000176273"/>
    </source>
</evidence>
<keyword evidence="2 5" id="KW-0689">Ribosomal protein</keyword>
<sequence length="66" mass="7966">MKKREYEKVRALPREELMKRLATEQERLRTLRFDLSLGKVSNVRDLIEAKRMIARLMTILNQHENV</sequence>
<dbReference type="GO" id="GO:1990904">
    <property type="term" value="C:ribonucleoprotein complex"/>
    <property type="evidence" value="ECO:0007669"/>
    <property type="project" value="UniProtKB-KW"/>
</dbReference>
<dbReference type="AlphaFoldDB" id="A0A1F6BL59"/>
<protein>
    <recommendedName>
        <fullName evidence="4 5">Large ribosomal subunit protein uL29</fullName>
    </recommendedName>
</protein>
<dbReference type="SUPFAM" id="SSF46561">
    <property type="entry name" value="Ribosomal protein L29 (L29p)"/>
    <property type="match status" value="1"/>
</dbReference>
<dbReference type="HAMAP" id="MF_00374">
    <property type="entry name" value="Ribosomal_uL29"/>
    <property type="match status" value="1"/>
</dbReference>
<evidence type="ECO:0000256" key="2">
    <source>
        <dbReference type="ARBA" id="ARBA00022980"/>
    </source>
</evidence>
<evidence type="ECO:0000256" key="3">
    <source>
        <dbReference type="ARBA" id="ARBA00023274"/>
    </source>
</evidence>
<gene>
    <name evidence="5" type="primary">rpmC</name>
    <name evidence="6" type="ORF">A2110_00795</name>
</gene>
<dbReference type="EMBL" id="MFKH01000006">
    <property type="protein sequence ID" value="OGG37659.1"/>
    <property type="molecule type" value="Genomic_DNA"/>
</dbReference>
<dbReference type="Proteomes" id="UP000176273">
    <property type="component" value="Unassembled WGS sequence"/>
</dbReference>
<name>A0A1F6BL59_9BACT</name>
<dbReference type="GO" id="GO:0006412">
    <property type="term" value="P:translation"/>
    <property type="evidence" value="ECO:0007669"/>
    <property type="project" value="UniProtKB-UniRule"/>
</dbReference>
<keyword evidence="3 5" id="KW-0687">Ribonucleoprotein</keyword>
<reference evidence="6 7" key="1">
    <citation type="journal article" date="2016" name="Nat. Commun.">
        <title>Thousands of microbial genomes shed light on interconnected biogeochemical processes in an aquifer system.</title>
        <authorList>
            <person name="Anantharaman K."/>
            <person name="Brown C.T."/>
            <person name="Hug L.A."/>
            <person name="Sharon I."/>
            <person name="Castelle C.J."/>
            <person name="Probst A.J."/>
            <person name="Thomas B.C."/>
            <person name="Singh A."/>
            <person name="Wilkins M.J."/>
            <person name="Karaoz U."/>
            <person name="Brodie E.L."/>
            <person name="Williams K.H."/>
            <person name="Hubbard S.S."/>
            <person name="Banfield J.F."/>
        </authorList>
    </citation>
    <scope>NUCLEOTIDE SEQUENCE [LARGE SCALE GENOMIC DNA]</scope>
</reference>
<evidence type="ECO:0000256" key="1">
    <source>
        <dbReference type="ARBA" id="ARBA00009254"/>
    </source>
</evidence>
<comment type="caution">
    <text evidence="6">The sequence shown here is derived from an EMBL/GenBank/DDBJ whole genome shotgun (WGS) entry which is preliminary data.</text>
</comment>
<dbReference type="InterPro" id="IPR001854">
    <property type="entry name" value="Ribosomal_uL29"/>
</dbReference>
<dbReference type="GO" id="GO:0003735">
    <property type="term" value="F:structural constituent of ribosome"/>
    <property type="evidence" value="ECO:0007669"/>
    <property type="project" value="InterPro"/>
</dbReference>
<dbReference type="Gene3D" id="1.10.287.310">
    <property type="match status" value="1"/>
</dbReference>
<comment type="similarity">
    <text evidence="1 5">Belongs to the universal ribosomal protein uL29 family.</text>
</comment>
<dbReference type="Pfam" id="PF00831">
    <property type="entry name" value="Ribosomal_L29"/>
    <property type="match status" value="1"/>
</dbReference>
<evidence type="ECO:0000256" key="5">
    <source>
        <dbReference type="HAMAP-Rule" id="MF_00374"/>
    </source>
</evidence>
<dbReference type="InterPro" id="IPR036049">
    <property type="entry name" value="Ribosomal_uL29_sf"/>
</dbReference>
<evidence type="ECO:0000256" key="4">
    <source>
        <dbReference type="ARBA" id="ARBA00035204"/>
    </source>
</evidence>
<evidence type="ECO:0000313" key="6">
    <source>
        <dbReference type="EMBL" id="OGG37659.1"/>
    </source>
</evidence>
<accession>A0A1F6BL59</accession>
<dbReference type="NCBIfam" id="TIGR00012">
    <property type="entry name" value="L29"/>
    <property type="match status" value="1"/>
</dbReference>
<proteinExistence type="inferred from homology"/>
<dbReference type="GO" id="GO:0005840">
    <property type="term" value="C:ribosome"/>
    <property type="evidence" value="ECO:0007669"/>
    <property type="project" value="UniProtKB-KW"/>
</dbReference>
<organism evidence="6 7">
    <name type="scientific">Candidatus Jorgensenbacteria bacterium GWA1_54_12</name>
    <dbReference type="NCBI Taxonomy" id="1798468"/>
    <lineage>
        <taxon>Bacteria</taxon>
        <taxon>Candidatus Joergenseniibacteriota</taxon>
    </lineage>
</organism>